<dbReference type="AlphaFoldDB" id="A0A6I4SVR2"/>
<dbReference type="Gene3D" id="3.40.50.1820">
    <property type="entry name" value="alpha/beta hydrolase"/>
    <property type="match status" value="1"/>
</dbReference>
<gene>
    <name evidence="4" type="ORF">GRI89_11305</name>
</gene>
<feature type="chain" id="PRO_5026255259" evidence="2">
    <location>
        <begin position="28"/>
        <end position="272"/>
    </location>
</feature>
<name>A0A6I4SVR2_9SPHN</name>
<organism evidence="4 5">
    <name type="scientific">Croceibacterium salegens</name>
    <dbReference type="NCBI Taxonomy" id="1737568"/>
    <lineage>
        <taxon>Bacteria</taxon>
        <taxon>Pseudomonadati</taxon>
        <taxon>Pseudomonadota</taxon>
        <taxon>Alphaproteobacteria</taxon>
        <taxon>Sphingomonadales</taxon>
        <taxon>Erythrobacteraceae</taxon>
        <taxon>Croceibacterium</taxon>
    </lineage>
</organism>
<comment type="caution">
    <text evidence="4">The sequence shown here is derived from an EMBL/GenBank/DDBJ whole genome shotgun (WGS) entry which is preliminary data.</text>
</comment>
<dbReference type="GO" id="GO:0016787">
    <property type="term" value="F:hydrolase activity"/>
    <property type="evidence" value="ECO:0007669"/>
    <property type="project" value="UniProtKB-KW"/>
</dbReference>
<feature type="compositionally biased region" description="Pro residues" evidence="1">
    <location>
        <begin position="157"/>
        <end position="168"/>
    </location>
</feature>
<feature type="region of interest" description="Disordered" evidence="1">
    <location>
        <begin position="149"/>
        <end position="177"/>
    </location>
</feature>
<protein>
    <submittedName>
        <fullName evidence="4">Alpha/beta fold hydrolase</fullName>
    </submittedName>
</protein>
<proteinExistence type="predicted"/>
<keyword evidence="2" id="KW-0732">Signal</keyword>
<reference evidence="4 5" key="1">
    <citation type="submission" date="2019-12" db="EMBL/GenBank/DDBJ databases">
        <title>Genomic-based taxomic classification of the family Erythrobacteraceae.</title>
        <authorList>
            <person name="Xu L."/>
        </authorList>
    </citation>
    <scope>NUCLEOTIDE SEQUENCE [LARGE SCALE GENOMIC DNA]</scope>
    <source>
        <strain evidence="4 5">MCCC 1K01500</strain>
    </source>
</reference>
<evidence type="ECO:0000256" key="2">
    <source>
        <dbReference type="SAM" id="SignalP"/>
    </source>
</evidence>
<evidence type="ECO:0000313" key="5">
    <source>
        <dbReference type="Proteomes" id="UP000433652"/>
    </source>
</evidence>
<dbReference type="Pfam" id="PF12697">
    <property type="entry name" value="Abhydrolase_6"/>
    <property type="match status" value="1"/>
</dbReference>
<dbReference type="InterPro" id="IPR000073">
    <property type="entry name" value="AB_hydrolase_1"/>
</dbReference>
<dbReference type="InterPro" id="IPR029058">
    <property type="entry name" value="AB_hydrolase_fold"/>
</dbReference>
<dbReference type="Proteomes" id="UP000433652">
    <property type="component" value="Unassembled WGS sequence"/>
</dbReference>
<dbReference type="PANTHER" id="PTHR37017:SF11">
    <property type="entry name" value="ESTERASE_LIPASE_THIOESTERASE DOMAIN-CONTAINING PROTEIN"/>
    <property type="match status" value="1"/>
</dbReference>
<dbReference type="EMBL" id="WTYM01000044">
    <property type="protein sequence ID" value="MXO60125.1"/>
    <property type="molecule type" value="Genomic_DNA"/>
</dbReference>
<keyword evidence="4" id="KW-0378">Hydrolase</keyword>
<evidence type="ECO:0000313" key="4">
    <source>
        <dbReference type="EMBL" id="MXO60125.1"/>
    </source>
</evidence>
<accession>A0A6I4SVR2</accession>
<evidence type="ECO:0000256" key="1">
    <source>
        <dbReference type="SAM" id="MobiDB-lite"/>
    </source>
</evidence>
<dbReference type="OrthoDB" id="9814966at2"/>
<evidence type="ECO:0000259" key="3">
    <source>
        <dbReference type="Pfam" id="PF12697"/>
    </source>
</evidence>
<sequence>MNKRDFLKLSSGALAAGAAFASTNAKAQVCRAPDSESKTFVLVPGAWCGAFVYDEVASILRTKGHTVHALTLSGLAEDSHRLNNEINLTTHITDIVNAIKFHELDNVVLVSHSYGGVPATGAADRMAERISSLVYLDAFLPKDGDSVLSLSRVPGSPEGPPPGPPPGPSTGGAPAAFPMPTAMMDEFGIPQDQRWRYTPTPIGTGSEPISLTGAVDGIAKKAYLWIRSSPLFQGNYDNYKDDSSWYVEAWDGGHMMMIDEPQKTADFLLRAA</sequence>
<dbReference type="InterPro" id="IPR052897">
    <property type="entry name" value="Sec-Metab_Biosynth_Hydrolase"/>
</dbReference>
<keyword evidence="5" id="KW-1185">Reference proteome</keyword>
<feature type="domain" description="AB hydrolase-1" evidence="3">
    <location>
        <begin position="40"/>
        <end position="266"/>
    </location>
</feature>
<feature type="signal peptide" evidence="2">
    <location>
        <begin position="1"/>
        <end position="27"/>
    </location>
</feature>
<dbReference type="PANTHER" id="PTHR37017">
    <property type="entry name" value="AB HYDROLASE-1 DOMAIN-CONTAINING PROTEIN-RELATED"/>
    <property type="match status" value="1"/>
</dbReference>
<dbReference type="SUPFAM" id="SSF53474">
    <property type="entry name" value="alpha/beta-Hydrolases"/>
    <property type="match status" value="1"/>
</dbReference>
<dbReference type="RefSeq" id="WP_159795375.1">
    <property type="nucleotide sequence ID" value="NZ_WTYM01000044.1"/>
</dbReference>